<sequence length="288" mass="31366">MGSALMGSPISGMVNANSALSGVIGPSSLGQTAAQTYLQQQQQSLSGFTSQQQQSAQNSAMHSRNMDVMNPLHSSLLASRYIQQEREQQSSNNFYRQYQQQHQSLQAQQQAASLAFTTTSSPMAQPLIALMPRAHLHHLSMLAIFQHPNDTTLVLNGGTGQGTPAQVTAFHQAAAAAVGAAAAPEPQPVGASAEQIKKYSSVMTYIKDPKIPEQERERCTVCLMDFETDDSVRSLHCSHIFHIDCIDRWLLYNKKCPVCRVDMDKASAAPPMSSTSTANIVQFQSRVE</sequence>
<dbReference type="InterPro" id="IPR013083">
    <property type="entry name" value="Znf_RING/FYVE/PHD"/>
</dbReference>
<evidence type="ECO:0000259" key="5">
    <source>
        <dbReference type="PROSITE" id="PS50089"/>
    </source>
</evidence>
<evidence type="ECO:0000313" key="6">
    <source>
        <dbReference type="EMBL" id="KAI1711159.1"/>
    </source>
</evidence>
<accession>A0AAD4QZB4</accession>
<gene>
    <name evidence="6" type="ORF">DdX_10413</name>
</gene>
<keyword evidence="7" id="KW-1185">Reference proteome</keyword>
<comment type="caution">
    <text evidence="6">The sequence shown here is derived from an EMBL/GenBank/DDBJ whole genome shotgun (WGS) entry which is preliminary data.</text>
</comment>
<dbReference type="PANTHER" id="PTHR45931">
    <property type="entry name" value="SI:CH211-59O9.10"/>
    <property type="match status" value="1"/>
</dbReference>
<reference evidence="6" key="1">
    <citation type="submission" date="2022-01" db="EMBL/GenBank/DDBJ databases">
        <title>Genome Sequence Resource for Two Populations of Ditylenchus destructor, the Migratory Endoparasitic Phytonematode.</title>
        <authorList>
            <person name="Zhang H."/>
            <person name="Lin R."/>
            <person name="Xie B."/>
        </authorList>
    </citation>
    <scope>NUCLEOTIDE SEQUENCE</scope>
    <source>
        <strain evidence="6">BazhouSP</strain>
    </source>
</reference>
<proteinExistence type="predicted"/>
<dbReference type="CDD" id="cd16474">
    <property type="entry name" value="RING-H2_RNF111-like"/>
    <property type="match status" value="1"/>
</dbReference>
<dbReference type="SMART" id="SM00184">
    <property type="entry name" value="RING"/>
    <property type="match status" value="1"/>
</dbReference>
<evidence type="ECO:0000256" key="1">
    <source>
        <dbReference type="ARBA" id="ARBA00022723"/>
    </source>
</evidence>
<dbReference type="Gene3D" id="3.30.40.10">
    <property type="entry name" value="Zinc/RING finger domain, C3HC4 (zinc finger)"/>
    <property type="match status" value="1"/>
</dbReference>
<evidence type="ECO:0000256" key="4">
    <source>
        <dbReference type="PROSITE-ProRule" id="PRU00175"/>
    </source>
</evidence>
<keyword evidence="1" id="KW-0479">Metal-binding</keyword>
<dbReference type="SUPFAM" id="SSF57850">
    <property type="entry name" value="RING/U-box"/>
    <property type="match status" value="1"/>
</dbReference>
<evidence type="ECO:0000256" key="3">
    <source>
        <dbReference type="ARBA" id="ARBA00022833"/>
    </source>
</evidence>
<dbReference type="GO" id="GO:0006511">
    <property type="term" value="P:ubiquitin-dependent protein catabolic process"/>
    <property type="evidence" value="ECO:0007669"/>
    <property type="project" value="TreeGrafter"/>
</dbReference>
<dbReference type="InterPro" id="IPR001841">
    <property type="entry name" value="Znf_RING"/>
</dbReference>
<dbReference type="PROSITE" id="PS50089">
    <property type="entry name" value="ZF_RING_2"/>
    <property type="match status" value="1"/>
</dbReference>
<dbReference type="Pfam" id="PF13639">
    <property type="entry name" value="zf-RING_2"/>
    <property type="match status" value="1"/>
</dbReference>
<keyword evidence="2 4" id="KW-0863">Zinc-finger</keyword>
<organism evidence="6 7">
    <name type="scientific">Ditylenchus destructor</name>
    <dbReference type="NCBI Taxonomy" id="166010"/>
    <lineage>
        <taxon>Eukaryota</taxon>
        <taxon>Metazoa</taxon>
        <taxon>Ecdysozoa</taxon>
        <taxon>Nematoda</taxon>
        <taxon>Chromadorea</taxon>
        <taxon>Rhabditida</taxon>
        <taxon>Tylenchina</taxon>
        <taxon>Tylenchomorpha</taxon>
        <taxon>Sphaerularioidea</taxon>
        <taxon>Anguinidae</taxon>
        <taxon>Anguininae</taxon>
        <taxon>Ditylenchus</taxon>
    </lineage>
</organism>
<name>A0AAD4QZB4_9BILA</name>
<dbReference type="GO" id="GO:0005634">
    <property type="term" value="C:nucleus"/>
    <property type="evidence" value="ECO:0007669"/>
    <property type="project" value="TreeGrafter"/>
</dbReference>
<keyword evidence="3" id="KW-0862">Zinc</keyword>
<dbReference type="AlphaFoldDB" id="A0AAD4QZB4"/>
<dbReference type="InterPro" id="IPR051834">
    <property type="entry name" value="RING_finger_E3_ligase"/>
</dbReference>
<dbReference type="PANTHER" id="PTHR45931:SF3">
    <property type="entry name" value="RING ZINC FINGER-CONTAINING PROTEIN"/>
    <property type="match status" value="1"/>
</dbReference>
<feature type="domain" description="RING-type" evidence="5">
    <location>
        <begin position="219"/>
        <end position="260"/>
    </location>
</feature>
<dbReference type="GO" id="GO:0061630">
    <property type="term" value="F:ubiquitin protein ligase activity"/>
    <property type="evidence" value="ECO:0007669"/>
    <property type="project" value="TreeGrafter"/>
</dbReference>
<dbReference type="Proteomes" id="UP001201812">
    <property type="component" value="Unassembled WGS sequence"/>
</dbReference>
<dbReference type="GO" id="GO:0008270">
    <property type="term" value="F:zinc ion binding"/>
    <property type="evidence" value="ECO:0007669"/>
    <property type="project" value="UniProtKB-KW"/>
</dbReference>
<protein>
    <submittedName>
        <fullName evidence="6">Ring finger domain-containing protein</fullName>
    </submittedName>
</protein>
<dbReference type="EMBL" id="JAKKPZ010000023">
    <property type="protein sequence ID" value="KAI1711159.1"/>
    <property type="molecule type" value="Genomic_DNA"/>
</dbReference>
<evidence type="ECO:0000256" key="2">
    <source>
        <dbReference type="ARBA" id="ARBA00022771"/>
    </source>
</evidence>
<evidence type="ECO:0000313" key="7">
    <source>
        <dbReference type="Proteomes" id="UP001201812"/>
    </source>
</evidence>